<dbReference type="SFLD" id="SFLDG01072">
    <property type="entry name" value="dehydrogenase_like"/>
    <property type="match status" value="1"/>
</dbReference>
<dbReference type="NCBIfam" id="TIGR03942">
    <property type="entry name" value="sulfatase_rSAM"/>
    <property type="match status" value="1"/>
</dbReference>
<sequence>MCKPVCGTCNLDCAYCYYTSKAKELYPDVARPEMSDEVLEAYTRQYLQAMPVQSQFMWQGGEPLLAGMDFFERALALQSEHKLDGQTVTNGLQTNGTLIDERWCELFKANGFLVGVSIDGTPQWHDYFRRDHAGNPSFHRAWAGLDFLKTFGVEFNVLVTLNSANIVHGGDIYRWFTNRGAQYLQFIPILERDPQGVPQPFSCSGEQYGRFLLDVYEVWRARDVGRVSVRLFDSVMHNELFGAPSTCCYSQRCANAYVLEFNGDLFVCDHFVFKEWRVGNIMDRPLAELVLDPLIERFATLKTDLPEACRDCEYLPFCHGGCPKHHWPIGPDAGRVNHYCEGLKLFFREALSDLKQLAHDLQAGGGQGEHASASRSVAPNANQGPAARPKRNEPCPCGSGRKFKLCCGRK</sequence>
<dbReference type="SFLD" id="SFLDS00029">
    <property type="entry name" value="Radical_SAM"/>
    <property type="match status" value="1"/>
</dbReference>
<dbReference type="InterPro" id="IPR034491">
    <property type="entry name" value="Anaerob_Ser_sulfatase-maturase"/>
</dbReference>
<feature type="region of interest" description="Disordered" evidence="7">
    <location>
        <begin position="362"/>
        <end position="400"/>
    </location>
</feature>
<dbReference type="SUPFAM" id="SSF103642">
    <property type="entry name" value="Sec-C motif"/>
    <property type="match status" value="1"/>
</dbReference>
<evidence type="ECO:0000256" key="2">
    <source>
        <dbReference type="ARBA" id="ARBA00022691"/>
    </source>
</evidence>
<dbReference type="PROSITE" id="PS51918">
    <property type="entry name" value="RADICAL_SAM"/>
    <property type="match status" value="1"/>
</dbReference>
<keyword evidence="4" id="KW-0408">Iron</keyword>
<keyword evidence="2" id="KW-0949">S-adenosyl-L-methionine</keyword>
<name>A0A0F9VE71_9ZZZZ</name>
<comment type="cofactor">
    <cofactor evidence="1">
        <name>[4Fe-4S] cluster</name>
        <dbReference type="ChEBI" id="CHEBI:49883"/>
    </cofactor>
</comment>
<dbReference type="InterPro" id="IPR023885">
    <property type="entry name" value="4Fe4S-binding_SPASM_dom"/>
</dbReference>
<dbReference type="GO" id="GO:0051536">
    <property type="term" value="F:iron-sulfur cluster binding"/>
    <property type="evidence" value="ECO:0007669"/>
    <property type="project" value="UniProtKB-KW"/>
</dbReference>
<dbReference type="Pfam" id="PF02810">
    <property type="entry name" value="SEC-C"/>
    <property type="match status" value="1"/>
</dbReference>
<dbReference type="Pfam" id="PF04055">
    <property type="entry name" value="Radical_SAM"/>
    <property type="match status" value="1"/>
</dbReference>
<accession>A0A0F9VE71</accession>
<organism evidence="9">
    <name type="scientific">marine sediment metagenome</name>
    <dbReference type="NCBI Taxonomy" id="412755"/>
    <lineage>
        <taxon>unclassified sequences</taxon>
        <taxon>metagenomes</taxon>
        <taxon>ecological metagenomes</taxon>
    </lineage>
</organism>
<gene>
    <name evidence="9" type="ORF">LCGC14_0093800</name>
</gene>
<dbReference type="PANTHER" id="PTHR43273">
    <property type="entry name" value="ANAEROBIC SULFATASE-MATURATING ENZYME HOMOLOG ASLB-RELATED"/>
    <property type="match status" value="1"/>
</dbReference>
<dbReference type="SFLD" id="SFLDG01386">
    <property type="entry name" value="main_SPASM_domain-containing"/>
    <property type="match status" value="1"/>
</dbReference>
<dbReference type="AlphaFoldDB" id="A0A0F9VE71"/>
<comment type="caution">
    <text evidence="9">The sequence shown here is derived from an EMBL/GenBank/DDBJ whole genome shotgun (WGS) entry which is preliminary data.</text>
</comment>
<feature type="domain" description="Radical SAM core" evidence="8">
    <location>
        <begin position="1"/>
        <end position="221"/>
    </location>
</feature>
<dbReference type="InterPro" id="IPR023867">
    <property type="entry name" value="Sulphatase_maturase_rSAM"/>
</dbReference>
<dbReference type="GO" id="GO:0046872">
    <property type="term" value="F:metal ion binding"/>
    <property type="evidence" value="ECO:0007669"/>
    <property type="project" value="UniProtKB-KW"/>
</dbReference>
<dbReference type="InterPro" id="IPR007197">
    <property type="entry name" value="rSAM"/>
</dbReference>
<dbReference type="SFLD" id="SFLDG01067">
    <property type="entry name" value="SPASM/twitch_domain_containing"/>
    <property type="match status" value="1"/>
</dbReference>
<dbReference type="InterPro" id="IPR004027">
    <property type="entry name" value="SEC_C_motif"/>
</dbReference>
<evidence type="ECO:0000256" key="6">
    <source>
        <dbReference type="ARBA" id="ARBA00023601"/>
    </source>
</evidence>
<dbReference type="InterPro" id="IPR058240">
    <property type="entry name" value="rSAM_sf"/>
</dbReference>
<reference evidence="9" key="1">
    <citation type="journal article" date="2015" name="Nature">
        <title>Complex archaea that bridge the gap between prokaryotes and eukaryotes.</title>
        <authorList>
            <person name="Spang A."/>
            <person name="Saw J.H."/>
            <person name="Jorgensen S.L."/>
            <person name="Zaremba-Niedzwiedzka K."/>
            <person name="Martijn J."/>
            <person name="Lind A.E."/>
            <person name="van Eijk R."/>
            <person name="Schleper C."/>
            <person name="Guy L."/>
            <person name="Ettema T.J."/>
        </authorList>
    </citation>
    <scope>NUCLEOTIDE SEQUENCE</scope>
</reference>
<keyword evidence="3" id="KW-0479">Metal-binding</keyword>
<dbReference type="CDD" id="cd01335">
    <property type="entry name" value="Radical_SAM"/>
    <property type="match status" value="1"/>
</dbReference>
<dbReference type="PANTHER" id="PTHR43273:SF3">
    <property type="entry name" value="ANAEROBIC SULFATASE-MATURATING ENZYME HOMOLOG ASLB-RELATED"/>
    <property type="match status" value="1"/>
</dbReference>
<dbReference type="NCBIfam" id="TIGR04085">
    <property type="entry name" value="rSAM_more_4Fe4S"/>
    <property type="match status" value="1"/>
</dbReference>
<feature type="compositionally biased region" description="Polar residues" evidence="7">
    <location>
        <begin position="373"/>
        <end position="383"/>
    </location>
</feature>
<protein>
    <recommendedName>
        <fullName evidence="8">Radical SAM core domain-containing protein</fullName>
    </recommendedName>
</protein>
<keyword evidence="5" id="KW-0411">Iron-sulfur</keyword>
<dbReference type="EMBL" id="LAZR01000026">
    <property type="protein sequence ID" value="KKO03456.1"/>
    <property type="molecule type" value="Genomic_DNA"/>
</dbReference>
<dbReference type="Pfam" id="PF13186">
    <property type="entry name" value="SPASM"/>
    <property type="match status" value="1"/>
</dbReference>
<evidence type="ECO:0000313" key="9">
    <source>
        <dbReference type="EMBL" id="KKO03456.1"/>
    </source>
</evidence>
<dbReference type="SFLD" id="SFLDF00285">
    <property type="entry name" value="anaerobic_Ser-type_sulfatase-m"/>
    <property type="match status" value="1"/>
</dbReference>
<dbReference type="SUPFAM" id="SSF102114">
    <property type="entry name" value="Radical SAM enzymes"/>
    <property type="match status" value="1"/>
</dbReference>
<proteinExistence type="inferred from homology"/>
<dbReference type="Gene3D" id="3.20.20.70">
    <property type="entry name" value="Aldolase class I"/>
    <property type="match status" value="1"/>
</dbReference>
<dbReference type="GO" id="GO:0016491">
    <property type="term" value="F:oxidoreductase activity"/>
    <property type="evidence" value="ECO:0007669"/>
    <property type="project" value="InterPro"/>
</dbReference>
<evidence type="ECO:0000259" key="8">
    <source>
        <dbReference type="PROSITE" id="PS51918"/>
    </source>
</evidence>
<evidence type="ECO:0000256" key="1">
    <source>
        <dbReference type="ARBA" id="ARBA00001966"/>
    </source>
</evidence>
<evidence type="ECO:0000256" key="5">
    <source>
        <dbReference type="ARBA" id="ARBA00023014"/>
    </source>
</evidence>
<dbReference type="InterPro" id="IPR013785">
    <property type="entry name" value="Aldolase_TIM"/>
</dbReference>
<evidence type="ECO:0000256" key="4">
    <source>
        <dbReference type="ARBA" id="ARBA00023004"/>
    </source>
</evidence>
<evidence type="ECO:0000256" key="3">
    <source>
        <dbReference type="ARBA" id="ARBA00022723"/>
    </source>
</evidence>
<comment type="similarity">
    <text evidence="6">Belongs to the radical SAM superfamily. Anaerobic sulfatase-maturating enzyme family.</text>
</comment>
<evidence type="ECO:0000256" key="7">
    <source>
        <dbReference type="SAM" id="MobiDB-lite"/>
    </source>
</evidence>